<proteinExistence type="predicted"/>
<dbReference type="PANTHER" id="PTHR33734">
    <property type="entry name" value="LYSM DOMAIN-CONTAINING GPI-ANCHORED PROTEIN 2"/>
    <property type="match status" value="1"/>
</dbReference>
<dbReference type="InterPro" id="IPR018392">
    <property type="entry name" value="LysM"/>
</dbReference>
<comment type="caution">
    <text evidence="2">The sequence shown here is derived from an EMBL/GenBank/DDBJ whole genome shotgun (WGS) entry which is preliminary data.</text>
</comment>
<protein>
    <submittedName>
        <fullName evidence="2">LysM peptidoglycan-binding domain-containing protein</fullName>
    </submittedName>
</protein>
<dbReference type="Proteomes" id="UP001176117">
    <property type="component" value="Unassembled WGS sequence"/>
</dbReference>
<evidence type="ECO:0000313" key="2">
    <source>
        <dbReference type="EMBL" id="MDO0876761.1"/>
    </source>
</evidence>
<keyword evidence="3" id="KW-1185">Reference proteome</keyword>
<dbReference type="AlphaFoldDB" id="A0AAW7TGP0"/>
<dbReference type="EMBL" id="JAMOGB010000002">
    <property type="protein sequence ID" value="MDO0876761.1"/>
    <property type="molecule type" value="Genomic_DNA"/>
</dbReference>
<dbReference type="PROSITE" id="PS51782">
    <property type="entry name" value="LYSM"/>
    <property type="match status" value="1"/>
</dbReference>
<evidence type="ECO:0000259" key="1">
    <source>
        <dbReference type="PROSITE" id="PS51782"/>
    </source>
</evidence>
<dbReference type="SMART" id="SM00257">
    <property type="entry name" value="LysM"/>
    <property type="match status" value="1"/>
</dbReference>
<dbReference type="SUPFAM" id="SSF54106">
    <property type="entry name" value="LysM domain"/>
    <property type="match status" value="1"/>
</dbReference>
<dbReference type="GO" id="GO:0008932">
    <property type="term" value="F:lytic endotransglycosylase activity"/>
    <property type="evidence" value="ECO:0007669"/>
    <property type="project" value="TreeGrafter"/>
</dbReference>
<dbReference type="Pfam" id="PF01476">
    <property type="entry name" value="LysM"/>
    <property type="match status" value="1"/>
</dbReference>
<dbReference type="InterPro" id="IPR036779">
    <property type="entry name" value="LysM_dom_sf"/>
</dbReference>
<dbReference type="Gene3D" id="3.10.350.10">
    <property type="entry name" value="LysM domain"/>
    <property type="match status" value="1"/>
</dbReference>
<name>A0AAW7TGP0_9BACL</name>
<gene>
    <name evidence="2" type="ORF">NBU54_03570</name>
</gene>
<evidence type="ECO:0000313" key="3">
    <source>
        <dbReference type="Proteomes" id="UP001176117"/>
    </source>
</evidence>
<sequence>MNAGDVYVVQKGDTLSRIAKKYNATVDELQKLNGISNPNLIRVGQKLRVK</sequence>
<reference evidence="2" key="1">
    <citation type="submission" date="2022-05" db="EMBL/GenBank/DDBJ databases">
        <title>Genome-based reclassification of Anoxybacillus salavatliensis Cihan et al. as a later heterotypic synonym of Anoxybacillus gonensis Belduz et al. 2003.</title>
        <authorList>
            <person name="Inan Bektas K."/>
            <person name="Guler H.I."/>
            <person name="Belduz A.O."/>
            <person name="Canakci S."/>
        </authorList>
    </citation>
    <scope>NUCLEOTIDE SEQUENCE</scope>
    <source>
        <strain evidence="2">NCIMB 13933</strain>
    </source>
</reference>
<dbReference type="CDD" id="cd00118">
    <property type="entry name" value="LysM"/>
    <property type="match status" value="1"/>
</dbReference>
<accession>A0AAW7TGP0</accession>
<organism evidence="2 3">
    <name type="scientific">Anoxybacillus gonensis</name>
    <dbReference type="NCBI Taxonomy" id="198467"/>
    <lineage>
        <taxon>Bacteria</taxon>
        <taxon>Bacillati</taxon>
        <taxon>Bacillota</taxon>
        <taxon>Bacilli</taxon>
        <taxon>Bacillales</taxon>
        <taxon>Anoxybacillaceae</taxon>
        <taxon>Anoxybacillus</taxon>
    </lineage>
</organism>
<dbReference type="PANTHER" id="PTHR33734:SF22">
    <property type="entry name" value="MEMBRANE-BOUND LYTIC MUREIN TRANSGLYCOSYLASE D"/>
    <property type="match status" value="1"/>
</dbReference>
<feature type="domain" description="LysM" evidence="1">
    <location>
        <begin position="5"/>
        <end position="49"/>
    </location>
</feature>